<dbReference type="GeneID" id="64664321"/>
<accession>A0AAD4DUJ5</accession>
<dbReference type="Proteomes" id="UP001195769">
    <property type="component" value="Unassembled WGS sequence"/>
</dbReference>
<dbReference type="AlphaFoldDB" id="A0AAD4DUJ5"/>
<proteinExistence type="predicted"/>
<dbReference type="EMBL" id="JABBWK010000085">
    <property type="protein sequence ID" value="KAG1894069.1"/>
    <property type="molecule type" value="Genomic_DNA"/>
</dbReference>
<evidence type="ECO:0000313" key="2">
    <source>
        <dbReference type="Proteomes" id="UP001195769"/>
    </source>
</evidence>
<gene>
    <name evidence="1" type="ORF">F5891DRAFT_1256480</name>
</gene>
<name>A0AAD4DUJ5_9AGAM</name>
<protein>
    <submittedName>
        <fullName evidence="1">Uncharacterized protein</fullName>
    </submittedName>
</protein>
<comment type="caution">
    <text evidence="1">The sequence shown here is derived from an EMBL/GenBank/DDBJ whole genome shotgun (WGS) entry which is preliminary data.</text>
</comment>
<sequence length="278" mass="31350">MAKDEFRVEATTEFLGKECGQACPTLWRNVSDSGRQMLVLEWDERFSIKSAIPRSQAIWRLAVHCQNSFCAYNPKNNSRSVRLPPQPTPSMLSEREVQEARIAQHWPEYQAILQGVLYATKADAAHLVSVPLRDGVESLVDVSQLEVTHWVDQFGPDKFVSSAGRCRKTYNVITDMPEGETPPGYTFFREHPLVYGPPNALVRKIGGITSNEDDVVGNVLVVKHTRGKKHDLMDCEEDDIPWISGIIKQCVCNRIDILDIREMEESRTGVGVNGILRQ</sequence>
<organism evidence="1 2">
    <name type="scientific">Suillus fuscotomentosus</name>
    <dbReference type="NCBI Taxonomy" id="1912939"/>
    <lineage>
        <taxon>Eukaryota</taxon>
        <taxon>Fungi</taxon>
        <taxon>Dikarya</taxon>
        <taxon>Basidiomycota</taxon>
        <taxon>Agaricomycotina</taxon>
        <taxon>Agaricomycetes</taxon>
        <taxon>Agaricomycetidae</taxon>
        <taxon>Boletales</taxon>
        <taxon>Suillineae</taxon>
        <taxon>Suillaceae</taxon>
        <taxon>Suillus</taxon>
    </lineage>
</organism>
<evidence type="ECO:0000313" key="1">
    <source>
        <dbReference type="EMBL" id="KAG1894069.1"/>
    </source>
</evidence>
<dbReference type="RefSeq" id="XP_041219645.1">
    <property type="nucleotide sequence ID" value="XM_041370023.1"/>
</dbReference>
<keyword evidence="2" id="KW-1185">Reference proteome</keyword>
<reference evidence="1" key="1">
    <citation type="journal article" date="2020" name="New Phytol.">
        <title>Comparative genomics reveals dynamic genome evolution in host specialist ectomycorrhizal fungi.</title>
        <authorList>
            <person name="Lofgren L.A."/>
            <person name="Nguyen N.H."/>
            <person name="Vilgalys R."/>
            <person name="Ruytinx J."/>
            <person name="Liao H.L."/>
            <person name="Branco S."/>
            <person name="Kuo A."/>
            <person name="LaButti K."/>
            <person name="Lipzen A."/>
            <person name="Andreopoulos W."/>
            <person name="Pangilinan J."/>
            <person name="Riley R."/>
            <person name="Hundley H."/>
            <person name="Na H."/>
            <person name="Barry K."/>
            <person name="Grigoriev I.V."/>
            <person name="Stajich J.E."/>
            <person name="Kennedy P.G."/>
        </authorList>
    </citation>
    <scope>NUCLEOTIDE SEQUENCE</scope>
    <source>
        <strain evidence="1">FC203</strain>
    </source>
</reference>